<evidence type="ECO:0000256" key="5">
    <source>
        <dbReference type="ARBA" id="ARBA00022475"/>
    </source>
</evidence>
<evidence type="ECO:0000256" key="4">
    <source>
        <dbReference type="ARBA" id="ARBA00022448"/>
    </source>
</evidence>
<dbReference type="GO" id="GO:0005886">
    <property type="term" value="C:plasma membrane"/>
    <property type="evidence" value="ECO:0007669"/>
    <property type="project" value="UniProtKB-SubCell"/>
</dbReference>
<evidence type="ECO:0000313" key="16">
    <source>
        <dbReference type="Proteomes" id="UP000561045"/>
    </source>
</evidence>
<feature type="transmembrane region" description="Helical" evidence="13">
    <location>
        <begin position="179"/>
        <end position="200"/>
    </location>
</feature>
<comment type="caution">
    <text evidence="15">The sequence shown here is derived from an EMBL/GenBank/DDBJ whole genome shotgun (WGS) entry which is preliminary data.</text>
</comment>
<keyword evidence="6" id="KW-0997">Cell inner membrane</keyword>
<evidence type="ECO:0000256" key="13">
    <source>
        <dbReference type="SAM" id="Phobius"/>
    </source>
</evidence>
<comment type="similarity">
    <text evidence="12">Belongs to the exbB/tolQ family.</text>
</comment>
<keyword evidence="4 12" id="KW-0813">Transport</keyword>
<evidence type="ECO:0000313" key="15">
    <source>
        <dbReference type="EMBL" id="MBB4013862.1"/>
    </source>
</evidence>
<sequence>MEALANLSPLIAQADGVIRGTFVILLAASIGSWTLILTRLVTGVRQRRASRGFLTHFWQAASIEEIAQWLRGRGVTDPFSHLVHHGFNAVDTLRTRGREVAGVIASASPDEFLTRALRRAIEQDRTRLENGLTFLASVASIAPFVGLFGTVWGIYHALSAISAAGTNTLEAVAGPVGEALIMTGVGLAVAIPAALAYNLIARENAKTLSQLNAFAYDVFAFLSTGVKTDLGSQDARQTGERVMSLAARTRGQVA</sequence>
<evidence type="ECO:0000256" key="8">
    <source>
        <dbReference type="ARBA" id="ARBA00022927"/>
    </source>
</evidence>
<evidence type="ECO:0000256" key="7">
    <source>
        <dbReference type="ARBA" id="ARBA00022692"/>
    </source>
</evidence>
<gene>
    <name evidence="15" type="ORF">GGR36_003208</name>
</gene>
<keyword evidence="16" id="KW-1185">Reference proteome</keyword>
<dbReference type="GO" id="GO:0017038">
    <property type="term" value="P:protein import"/>
    <property type="evidence" value="ECO:0007669"/>
    <property type="project" value="TreeGrafter"/>
</dbReference>
<evidence type="ECO:0000256" key="2">
    <source>
        <dbReference type="ARBA" id="ARBA00011471"/>
    </source>
</evidence>
<keyword evidence="8 12" id="KW-0653">Protein transport</keyword>
<dbReference type="AlphaFoldDB" id="A0A840BQB2"/>
<feature type="domain" description="MotA/TolQ/ExbB proton channel" evidence="14">
    <location>
        <begin position="105"/>
        <end position="211"/>
    </location>
</feature>
<proteinExistence type="inferred from homology"/>
<evidence type="ECO:0000256" key="9">
    <source>
        <dbReference type="ARBA" id="ARBA00022989"/>
    </source>
</evidence>
<feature type="transmembrane region" description="Helical" evidence="13">
    <location>
        <begin position="20"/>
        <end position="41"/>
    </location>
</feature>
<dbReference type="PANTHER" id="PTHR30625:SF14">
    <property type="entry name" value="BIOPOLYMER TRANSPORT PROTEIN EXBB"/>
    <property type="match status" value="1"/>
</dbReference>
<reference evidence="15 16" key="1">
    <citation type="submission" date="2020-08" db="EMBL/GenBank/DDBJ databases">
        <title>Genomic Encyclopedia of Type Strains, Phase IV (KMG-IV): sequencing the most valuable type-strain genomes for metagenomic binning, comparative biology and taxonomic classification.</title>
        <authorList>
            <person name="Goeker M."/>
        </authorList>
    </citation>
    <scope>NUCLEOTIDE SEQUENCE [LARGE SCALE GENOMIC DNA]</scope>
    <source>
        <strain evidence="15 16">DSM 106739</strain>
    </source>
</reference>
<keyword evidence="10 13" id="KW-0472">Membrane</keyword>
<organism evidence="15 16">
    <name type="scientific">Niveibacterium umoris</name>
    <dbReference type="NCBI Taxonomy" id="1193620"/>
    <lineage>
        <taxon>Bacteria</taxon>
        <taxon>Pseudomonadati</taxon>
        <taxon>Pseudomonadota</taxon>
        <taxon>Betaproteobacteria</taxon>
        <taxon>Rhodocyclales</taxon>
        <taxon>Rhodocyclaceae</taxon>
        <taxon>Niveibacterium</taxon>
    </lineage>
</organism>
<comment type="function">
    <text evidence="11">Involved in the TonB-dependent energy-dependent transport of various receptor-bound substrates. Protects ExbD from proteolytic degradation and functionally stabilizes TonB.</text>
</comment>
<accession>A0A840BQB2</accession>
<dbReference type="Pfam" id="PF01618">
    <property type="entry name" value="MotA_ExbB"/>
    <property type="match status" value="1"/>
</dbReference>
<keyword evidence="5" id="KW-1003">Cell membrane</keyword>
<dbReference type="RefSeq" id="WP_183635776.1">
    <property type="nucleotide sequence ID" value="NZ_BAABLE010000005.1"/>
</dbReference>
<evidence type="ECO:0000256" key="11">
    <source>
        <dbReference type="ARBA" id="ARBA00024816"/>
    </source>
</evidence>
<keyword evidence="9 13" id="KW-1133">Transmembrane helix</keyword>
<dbReference type="InterPro" id="IPR002898">
    <property type="entry name" value="MotA_ExbB_proton_chnl"/>
</dbReference>
<comment type="subunit">
    <text evidence="2">The accessory proteins ExbB and ExbD seem to form a complex with TonB.</text>
</comment>
<dbReference type="EMBL" id="JACIET010000002">
    <property type="protein sequence ID" value="MBB4013862.1"/>
    <property type="molecule type" value="Genomic_DNA"/>
</dbReference>
<dbReference type="PANTHER" id="PTHR30625">
    <property type="entry name" value="PROTEIN TOLQ"/>
    <property type="match status" value="1"/>
</dbReference>
<evidence type="ECO:0000256" key="3">
    <source>
        <dbReference type="ARBA" id="ARBA00022093"/>
    </source>
</evidence>
<protein>
    <recommendedName>
        <fullName evidence="3">Biopolymer transport protein ExbB</fullName>
    </recommendedName>
</protein>
<comment type="subcellular location">
    <subcellularLocation>
        <location evidence="1">Cell inner membrane</location>
        <topology evidence="1">Multi-pass membrane protein</topology>
    </subcellularLocation>
    <subcellularLocation>
        <location evidence="12">Membrane</location>
        <topology evidence="12">Multi-pass membrane protein</topology>
    </subcellularLocation>
</comment>
<feature type="transmembrane region" description="Helical" evidence="13">
    <location>
        <begin position="132"/>
        <end position="155"/>
    </location>
</feature>
<dbReference type="Proteomes" id="UP000561045">
    <property type="component" value="Unassembled WGS sequence"/>
</dbReference>
<evidence type="ECO:0000256" key="10">
    <source>
        <dbReference type="ARBA" id="ARBA00023136"/>
    </source>
</evidence>
<name>A0A840BQB2_9RHOO</name>
<evidence type="ECO:0000259" key="14">
    <source>
        <dbReference type="Pfam" id="PF01618"/>
    </source>
</evidence>
<evidence type="ECO:0000256" key="12">
    <source>
        <dbReference type="RuleBase" id="RU004057"/>
    </source>
</evidence>
<evidence type="ECO:0000256" key="6">
    <source>
        <dbReference type="ARBA" id="ARBA00022519"/>
    </source>
</evidence>
<evidence type="ECO:0000256" key="1">
    <source>
        <dbReference type="ARBA" id="ARBA00004429"/>
    </source>
</evidence>
<keyword evidence="7 13" id="KW-0812">Transmembrane</keyword>
<dbReference type="InterPro" id="IPR050790">
    <property type="entry name" value="ExbB/TolQ_transport"/>
</dbReference>